<dbReference type="AlphaFoldDB" id="A0A8H7QQZ5"/>
<gene>
    <name evidence="1" type="ORF">INT47_008160</name>
</gene>
<comment type="caution">
    <text evidence="1">The sequence shown here is derived from an EMBL/GenBank/DDBJ whole genome shotgun (WGS) entry which is preliminary data.</text>
</comment>
<dbReference type="EMBL" id="JAEPRD010000154">
    <property type="protein sequence ID" value="KAG2196066.1"/>
    <property type="molecule type" value="Genomic_DNA"/>
</dbReference>
<accession>A0A8H7QQZ5</accession>
<dbReference type="OrthoDB" id="2270823at2759"/>
<protein>
    <submittedName>
        <fullName evidence="1">Uncharacterized protein</fullName>
    </submittedName>
</protein>
<keyword evidence="2" id="KW-1185">Reference proteome</keyword>
<evidence type="ECO:0000313" key="1">
    <source>
        <dbReference type="EMBL" id="KAG2196066.1"/>
    </source>
</evidence>
<sequence length="450" mass="52241">MSSFSVHNILKEYFNVTAKPTFSDFVSRKYNAIQHASISLQSDTALELHSFWVRQYNEVIRRERAGQKFQVAPKSVSLLFKRIFEVVEERRNTAHEFELASLRVTREALKDVVSINQGEGCHDTEVFQAGHYTEEVQADHQTQVVQETGFDTHNTEVFQEANPFINLFTPVEQHEFENVNTDQIINFLDEKKFEVKDKNSERYHLLCIVYKIIFDIPIWAREHKFCEATFVRKFQEILDILFKNTKIFAKDGESSSEAAKSNQITSEDGTQYGRKLDVLILSEQNDHDDIEVCSNEFKKPNATLTMKCYQQSKNLRLNACIWKKLFEISEKKDLTVDYFDFIGRQGILSQLFFYKNNFVGHALCQFVIVNSLVELKIMHESILNLYKWRRAVKKTSHFISTTIAQQDYKYKLADIYDVTESTAAASTPTTLPNICLTPPMPTTPAKRKLK</sequence>
<evidence type="ECO:0000313" key="2">
    <source>
        <dbReference type="Proteomes" id="UP000603453"/>
    </source>
</evidence>
<name>A0A8H7QQZ5_9FUNG</name>
<proteinExistence type="predicted"/>
<dbReference type="Proteomes" id="UP000603453">
    <property type="component" value="Unassembled WGS sequence"/>
</dbReference>
<organism evidence="1 2">
    <name type="scientific">Mucor saturninus</name>
    <dbReference type="NCBI Taxonomy" id="64648"/>
    <lineage>
        <taxon>Eukaryota</taxon>
        <taxon>Fungi</taxon>
        <taxon>Fungi incertae sedis</taxon>
        <taxon>Mucoromycota</taxon>
        <taxon>Mucoromycotina</taxon>
        <taxon>Mucoromycetes</taxon>
        <taxon>Mucorales</taxon>
        <taxon>Mucorineae</taxon>
        <taxon>Mucoraceae</taxon>
        <taxon>Mucor</taxon>
    </lineage>
</organism>
<reference evidence="1" key="1">
    <citation type="submission" date="2020-12" db="EMBL/GenBank/DDBJ databases">
        <title>Metabolic potential, ecology and presence of endohyphal bacteria is reflected in genomic diversity of Mucoromycotina.</title>
        <authorList>
            <person name="Muszewska A."/>
            <person name="Okrasinska A."/>
            <person name="Steczkiewicz K."/>
            <person name="Drgas O."/>
            <person name="Orlowska M."/>
            <person name="Perlinska-Lenart U."/>
            <person name="Aleksandrzak-Piekarczyk T."/>
            <person name="Szatraj K."/>
            <person name="Zielenkiewicz U."/>
            <person name="Pilsyk S."/>
            <person name="Malc E."/>
            <person name="Mieczkowski P."/>
            <person name="Kruszewska J.S."/>
            <person name="Biernat P."/>
            <person name="Pawlowska J."/>
        </authorList>
    </citation>
    <scope>NUCLEOTIDE SEQUENCE</scope>
    <source>
        <strain evidence="1">WA0000017839</strain>
    </source>
</reference>